<dbReference type="OrthoDB" id="5821688at2759"/>
<name>A0A4S2LDE0_OPIFE</name>
<comment type="caution">
    <text evidence="1">The sequence shown here is derived from an EMBL/GenBank/DDBJ whole genome shotgun (WGS) entry which is preliminary data.</text>
</comment>
<dbReference type="EMBL" id="SJOL01009247">
    <property type="protein sequence ID" value="TGZ58559.1"/>
    <property type="molecule type" value="Genomic_DNA"/>
</dbReference>
<evidence type="ECO:0000313" key="1">
    <source>
        <dbReference type="EMBL" id="TGZ58559.1"/>
    </source>
</evidence>
<organism evidence="1 2">
    <name type="scientific">Opisthorchis felineus</name>
    <dbReference type="NCBI Taxonomy" id="147828"/>
    <lineage>
        <taxon>Eukaryota</taxon>
        <taxon>Metazoa</taxon>
        <taxon>Spiralia</taxon>
        <taxon>Lophotrochozoa</taxon>
        <taxon>Platyhelminthes</taxon>
        <taxon>Trematoda</taxon>
        <taxon>Digenea</taxon>
        <taxon>Opisthorchiida</taxon>
        <taxon>Opisthorchiata</taxon>
        <taxon>Opisthorchiidae</taxon>
        <taxon>Opisthorchis</taxon>
    </lineage>
</organism>
<sequence length="108" mass="12778">MVVEPWYRYITNQMAVKTERFLALAIAGFEERHPTVAQVFHLRSTECIFEDNFIRTSELSEEHSSKKKIRLILMDAHIPFVVALHNNYTVRKVNHFCLWKVRTHLAAH</sequence>
<keyword evidence="2" id="KW-1185">Reference proteome</keyword>
<reference evidence="1 2" key="1">
    <citation type="journal article" date="2019" name="BMC Genomics">
        <title>New insights from Opisthorchis felineus genome: update on genomics of the epidemiologically important liver flukes.</title>
        <authorList>
            <person name="Ershov N.I."/>
            <person name="Mordvinov V.A."/>
            <person name="Prokhortchouk E.B."/>
            <person name="Pakharukova M.Y."/>
            <person name="Gunbin K.V."/>
            <person name="Ustyantsev K."/>
            <person name="Genaev M.A."/>
            <person name="Blinov A.G."/>
            <person name="Mazur A."/>
            <person name="Boulygina E."/>
            <person name="Tsygankova S."/>
            <person name="Khrameeva E."/>
            <person name="Chekanov N."/>
            <person name="Fan G."/>
            <person name="Xiao A."/>
            <person name="Zhang H."/>
            <person name="Xu X."/>
            <person name="Yang H."/>
            <person name="Solovyev V."/>
            <person name="Lee S.M."/>
            <person name="Liu X."/>
            <person name="Afonnikov D.A."/>
            <person name="Skryabin K.G."/>
        </authorList>
    </citation>
    <scope>NUCLEOTIDE SEQUENCE [LARGE SCALE GENOMIC DNA]</scope>
    <source>
        <strain evidence="1">AK-0245</strain>
        <tissue evidence="1">Whole organism</tissue>
    </source>
</reference>
<gene>
    <name evidence="1" type="ORF">CRM22_009586</name>
</gene>
<evidence type="ECO:0000313" key="2">
    <source>
        <dbReference type="Proteomes" id="UP000308267"/>
    </source>
</evidence>
<protein>
    <submittedName>
        <fullName evidence="1">Uncharacterized protein</fullName>
    </submittedName>
</protein>
<proteinExistence type="predicted"/>
<accession>A0A4S2LDE0</accession>
<dbReference type="AlphaFoldDB" id="A0A4S2LDE0"/>
<dbReference type="Proteomes" id="UP000308267">
    <property type="component" value="Unassembled WGS sequence"/>
</dbReference>